<dbReference type="EMBL" id="GBXM01086617">
    <property type="protein sequence ID" value="JAH21960.1"/>
    <property type="molecule type" value="Transcribed_RNA"/>
</dbReference>
<protein>
    <submittedName>
        <fullName evidence="2">Uncharacterized protein</fullName>
    </submittedName>
</protein>
<evidence type="ECO:0000256" key="1">
    <source>
        <dbReference type="SAM" id="SignalP"/>
    </source>
</evidence>
<reference evidence="2" key="2">
    <citation type="journal article" date="2015" name="Fish Shellfish Immunol.">
        <title>Early steps in the European eel (Anguilla anguilla)-Vibrio vulnificus interaction in the gills: Role of the RtxA13 toxin.</title>
        <authorList>
            <person name="Callol A."/>
            <person name="Pajuelo D."/>
            <person name="Ebbesson L."/>
            <person name="Teles M."/>
            <person name="MacKenzie S."/>
            <person name="Amaro C."/>
        </authorList>
    </citation>
    <scope>NUCLEOTIDE SEQUENCE</scope>
</reference>
<evidence type="ECO:0000313" key="2">
    <source>
        <dbReference type="EMBL" id="JAH21960.1"/>
    </source>
</evidence>
<organism evidence="2">
    <name type="scientific">Anguilla anguilla</name>
    <name type="common">European freshwater eel</name>
    <name type="synonym">Muraena anguilla</name>
    <dbReference type="NCBI Taxonomy" id="7936"/>
    <lineage>
        <taxon>Eukaryota</taxon>
        <taxon>Metazoa</taxon>
        <taxon>Chordata</taxon>
        <taxon>Craniata</taxon>
        <taxon>Vertebrata</taxon>
        <taxon>Euteleostomi</taxon>
        <taxon>Actinopterygii</taxon>
        <taxon>Neopterygii</taxon>
        <taxon>Teleostei</taxon>
        <taxon>Anguilliformes</taxon>
        <taxon>Anguillidae</taxon>
        <taxon>Anguilla</taxon>
    </lineage>
</organism>
<feature type="chain" id="PRO_5012633271" evidence="1">
    <location>
        <begin position="16"/>
        <end position="71"/>
    </location>
</feature>
<sequence>MVLIALLWLASNFTALHMSFISNTEQTCTEQTCNEHCSLQLSVTEEEGGSATLAPTPADLTSLRLKPHIHQ</sequence>
<reference evidence="2" key="1">
    <citation type="submission" date="2014-11" db="EMBL/GenBank/DDBJ databases">
        <authorList>
            <person name="Amaro Gonzalez C."/>
        </authorList>
    </citation>
    <scope>NUCLEOTIDE SEQUENCE</scope>
</reference>
<accession>A0A0E9R0F3</accession>
<dbReference type="AlphaFoldDB" id="A0A0E9R0F3"/>
<keyword evidence="1" id="KW-0732">Signal</keyword>
<feature type="signal peptide" evidence="1">
    <location>
        <begin position="1"/>
        <end position="15"/>
    </location>
</feature>
<name>A0A0E9R0F3_ANGAN</name>
<proteinExistence type="predicted"/>